<organism evidence="1">
    <name type="scientific">uncultured Pyrinomonadaceae bacterium</name>
    <dbReference type="NCBI Taxonomy" id="2283094"/>
    <lineage>
        <taxon>Bacteria</taxon>
        <taxon>Pseudomonadati</taxon>
        <taxon>Acidobacteriota</taxon>
        <taxon>Blastocatellia</taxon>
        <taxon>Blastocatellales</taxon>
        <taxon>Pyrinomonadaceae</taxon>
        <taxon>environmental samples</taxon>
    </lineage>
</organism>
<evidence type="ECO:0008006" key="2">
    <source>
        <dbReference type="Google" id="ProtNLM"/>
    </source>
</evidence>
<name>A0A6J4PZ17_9BACT</name>
<dbReference type="EMBL" id="CADCUR010000302">
    <property type="protein sequence ID" value="CAA9429928.1"/>
    <property type="molecule type" value="Genomic_DNA"/>
</dbReference>
<gene>
    <name evidence="1" type="ORF">AVDCRST_MAG74-3619</name>
</gene>
<protein>
    <recommendedName>
        <fullName evidence="2">Metallothionein</fullName>
    </recommendedName>
</protein>
<reference evidence="1" key="1">
    <citation type="submission" date="2020-02" db="EMBL/GenBank/DDBJ databases">
        <authorList>
            <person name="Meier V. D."/>
        </authorList>
    </citation>
    <scope>NUCLEOTIDE SEQUENCE</scope>
    <source>
        <strain evidence="1">AVDCRST_MAG74</strain>
    </source>
</reference>
<dbReference type="AlphaFoldDB" id="A0A6J4PZ17"/>
<evidence type="ECO:0000313" key="1">
    <source>
        <dbReference type="EMBL" id="CAA9429928.1"/>
    </source>
</evidence>
<sequence>MENIQKENQCQHPGCKCARPSTGDYCSETCANAQKGGMETGCRCGHPECGE</sequence>
<proteinExistence type="predicted"/>
<accession>A0A6J4PZ17</accession>